<keyword evidence="1" id="KW-0812">Transmembrane</keyword>
<dbReference type="Proteomes" id="UP000001037">
    <property type="component" value="Chromosome"/>
</dbReference>
<feature type="transmembrane region" description="Helical" evidence="1">
    <location>
        <begin position="87"/>
        <end position="110"/>
    </location>
</feature>
<evidence type="ECO:0000313" key="3">
    <source>
        <dbReference type="Proteomes" id="UP000001037"/>
    </source>
</evidence>
<protein>
    <submittedName>
        <fullName evidence="2">Uncharacterized protein</fullName>
    </submittedName>
</protein>
<keyword evidence="3" id="KW-1185">Reference proteome</keyword>
<dbReference type="AlphaFoldDB" id="G0ECD1"/>
<dbReference type="KEGG" id="pfm:Pyrfu_1645"/>
<feature type="transmembrane region" description="Helical" evidence="1">
    <location>
        <begin position="173"/>
        <end position="196"/>
    </location>
</feature>
<keyword evidence="1" id="KW-1133">Transmembrane helix</keyword>
<dbReference type="RefSeq" id="WP_014027178.1">
    <property type="nucleotide sequence ID" value="NC_015931.1"/>
</dbReference>
<keyword evidence="1" id="KW-0472">Membrane</keyword>
<evidence type="ECO:0000256" key="1">
    <source>
        <dbReference type="SAM" id="Phobius"/>
    </source>
</evidence>
<dbReference type="GeneID" id="11138834"/>
<feature type="transmembrane region" description="Helical" evidence="1">
    <location>
        <begin position="12"/>
        <end position="35"/>
    </location>
</feature>
<proteinExistence type="predicted"/>
<reference evidence="2 3" key="1">
    <citation type="journal article" date="2011" name="Stand. Genomic Sci.">
        <title>Complete genome sequence of the hyperthermophilic chemolithoautotroph Pyrolobus fumarii type strain (1A).</title>
        <authorList>
            <person name="Anderson I."/>
            <person name="Goker M."/>
            <person name="Nolan M."/>
            <person name="Lucas S."/>
            <person name="Hammon N."/>
            <person name="Deshpande S."/>
            <person name="Cheng J.F."/>
            <person name="Tapia R."/>
            <person name="Han C."/>
            <person name="Goodwin L."/>
            <person name="Pitluck S."/>
            <person name="Huntemann M."/>
            <person name="Liolios K."/>
            <person name="Ivanova N."/>
            <person name="Pagani I."/>
            <person name="Mavromatis K."/>
            <person name="Ovchinikova G."/>
            <person name="Pati A."/>
            <person name="Chen A."/>
            <person name="Palaniappan K."/>
            <person name="Land M."/>
            <person name="Hauser L."/>
            <person name="Brambilla E.M."/>
            <person name="Huber H."/>
            <person name="Yasawong M."/>
            <person name="Rohde M."/>
            <person name="Spring S."/>
            <person name="Abt B."/>
            <person name="Sikorski J."/>
            <person name="Wirth R."/>
            <person name="Detter J.C."/>
            <person name="Woyke T."/>
            <person name="Bristow J."/>
            <person name="Eisen J.A."/>
            <person name="Markowitz V."/>
            <person name="Hugenholtz P."/>
            <person name="Kyrpides N.C."/>
            <person name="Klenk H.P."/>
            <person name="Lapidus A."/>
        </authorList>
    </citation>
    <scope>NUCLEOTIDE SEQUENCE [LARGE SCALE GENOMIC DNA]</scope>
    <source>
        <strain evidence="3">DSM 11204 / 1A</strain>
    </source>
</reference>
<dbReference type="EMBL" id="CP002838">
    <property type="protein sequence ID" value="AEM39501.1"/>
    <property type="molecule type" value="Genomic_DNA"/>
</dbReference>
<feature type="transmembrane region" description="Helical" evidence="1">
    <location>
        <begin position="447"/>
        <end position="473"/>
    </location>
</feature>
<gene>
    <name evidence="2" type="ordered locus">Pyrfu_1645</name>
</gene>
<sequence length="489" mass="53228">MEFSVSSVLSLAYLLSVINYYVGLVLYAMPAPIAVKRFGLRMSYHGAIAALLVMLYGSLVYVVELTFKTLGLSWESLSSFYTRSSLLASGFYSMAALLASFRSHILGIVPDAMRNLVSIILNTAYRNLMRASILIGTSEAMVKLVASLAYHYWDKLVLLGVLLYSLPAGVGRKAGASLIASGIVLYIAVPLLPLWVNMWLDSVAKSNPIAALVGGLGYAKPTLYMLWGNVVDHSGLGQGYTIALWRGGVPLVARSGYASYIVTYPLEPGTYLLQVYAGPIVVKSRVVSIPDECLESESPFTDLLTVIQLLVNNLLYGRVVQCKYDVMLENVLMLGEHILVEWPSTVQVLSYDYNQSDDGVFVNISFEGSGVVKVCACCGCSVDSLSGIIVEKEEQEDGVSCSYYRVEDSTVIAITARECGATFSSVAPQGGIQYPLLDFLLHDIPMAVYMLAMGYAAGVWSYLMLLSLLIYGFGRVLGESGVLVIRIRY</sequence>
<dbReference type="HOGENOM" id="CLU_557383_0_0_2"/>
<dbReference type="InParanoid" id="G0ECD1"/>
<dbReference type="STRING" id="694429.Pyrfu_1645"/>
<evidence type="ECO:0000313" key="2">
    <source>
        <dbReference type="EMBL" id="AEM39501.1"/>
    </source>
</evidence>
<feature type="transmembrane region" description="Helical" evidence="1">
    <location>
        <begin position="47"/>
        <end position="67"/>
    </location>
</feature>
<accession>G0ECD1</accession>
<name>G0ECD1_PYRF1</name>
<dbReference type="eggNOG" id="arCOG05930">
    <property type="taxonomic scope" value="Archaea"/>
</dbReference>
<organism evidence="2 3">
    <name type="scientific">Pyrolobus fumarii (strain DSM 11204 / 1A)</name>
    <dbReference type="NCBI Taxonomy" id="694429"/>
    <lineage>
        <taxon>Archaea</taxon>
        <taxon>Thermoproteota</taxon>
        <taxon>Thermoprotei</taxon>
        <taxon>Desulfurococcales</taxon>
        <taxon>Pyrodictiaceae</taxon>
        <taxon>Pyrolobus</taxon>
    </lineage>
</organism>